<evidence type="ECO:0000313" key="3">
    <source>
        <dbReference type="Proteomes" id="UP000515514"/>
    </source>
</evidence>
<sequence>MKTLYYLFALLCLCASCNNSNKKETEITTDKNGAVSTNTVNSETKDTQKGDYSTLYNRSKNDCRIVEASEIAGVLGIPEQNVNSNYTVEGLCKYDITLADGSTSLYMITAFDIPQRDVTREVENYEAGKGGLQHYKSDNGDVDLCIHPYQGWLFLYNTSYNNAVKISFGSALQLKDLNKEQKEKRKTNALKLANFIVEKYQN</sequence>
<reference evidence="2 3" key="1">
    <citation type="submission" date="2020-04" db="EMBL/GenBank/DDBJ databases">
        <title>Genome sequence of Altibacter aquimarinus strain ALE3EI.</title>
        <authorList>
            <person name="Oh H.-M."/>
            <person name="Jang D."/>
        </authorList>
    </citation>
    <scope>NUCLEOTIDE SEQUENCE [LARGE SCALE GENOMIC DNA]</scope>
    <source>
        <strain evidence="2 3">ALE3EI</strain>
    </source>
</reference>
<keyword evidence="1" id="KW-0732">Signal</keyword>
<dbReference type="EMBL" id="CP052909">
    <property type="protein sequence ID" value="QNJ97969.1"/>
    <property type="molecule type" value="Genomic_DNA"/>
</dbReference>
<dbReference type="RefSeq" id="WP_186987595.1">
    <property type="nucleotide sequence ID" value="NZ_CP052909.1"/>
</dbReference>
<evidence type="ECO:0000313" key="2">
    <source>
        <dbReference type="EMBL" id="QNJ97969.1"/>
    </source>
</evidence>
<dbReference type="Proteomes" id="UP000515514">
    <property type="component" value="Chromosome"/>
</dbReference>
<feature type="chain" id="PRO_5028943044" evidence="1">
    <location>
        <begin position="23"/>
        <end position="202"/>
    </location>
</feature>
<proteinExistence type="predicted"/>
<evidence type="ECO:0000256" key="1">
    <source>
        <dbReference type="SAM" id="SignalP"/>
    </source>
</evidence>
<name>A0A7G8PUF3_9FLAO</name>
<protein>
    <submittedName>
        <fullName evidence="2">Uncharacterized protein</fullName>
    </submittedName>
</protein>
<keyword evidence="3" id="KW-1185">Reference proteome</keyword>
<dbReference type="KEGG" id="alti:ALE3EI_1407"/>
<feature type="signal peptide" evidence="1">
    <location>
        <begin position="1"/>
        <end position="22"/>
    </location>
</feature>
<dbReference type="AlphaFoldDB" id="A0A7G8PUF3"/>
<accession>A0A7G8PUF3</accession>
<organism evidence="2 3">
    <name type="scientific">Constantimarinum furrinae</name>
    <dbReference type="NCBI Taxonomy" id="2562285"/>
    <lineage>
        <taxon>Bacteria</taxon>
        <taxon>Pseudomonadati</taxon>
        <taxon>Bacteroidota</taxon>
        <taxon>Flavobacteriia</taxon>
        <taxon>Flavobacteriales</taxon>
        <taxon>Flavobacteriaceae</taxon>
        <taxon>Altibacter/Constantimarinum group</taxon>
        <taxon>Constantimarinum</taxon>
    </lineage>
</organism>
<gene>
    <name evidence="2" type="ORF">ALE3EI_1407</name>
</gene>